<evidence type="ECO:0000256" key="1">
    <source>
        <dbReference type="ARBA" id="ARBA00004141"/>
    </source>
</evidence>
<feature type="transmembrane region" description="Helical" evidence="5">
    <location>
        <begin position="434"/>
        <end position="454"/>
    </location>
</feature>
<keyword evidence="8" id="KW-0762">Sugar transport</keyword>
<evidence type="ECO:0000256" key="3">
    <source>
        <dbReference type="ARBA" id="ARBA00022989"/>
    </source>
</evidence>
<feature type="transmembrane region" description="Helical" evidence="5">
    <location>
        <begin position="95"/>
        <end position="118"/>
    </location>
</feature>
<dbReference type="PROSITE" id="PS50850">
    <property type="entry name" value="MFS"/>
    <property type="match status" value="1"/>
</dbReference>
<evidence type="ECO:0000256" key="4">
    <source>
        <dbReference type="ARBA" id="ARBA00023136"/>
    </source>
</evidence>
<feature type="domain" description="Major facilitator superfamily (MFS) profile" evidence="7">
    <location>
        <begin position="15"/>
        <end position="460"/>
    </location>
</feature>
<dbReference type="GO" id="GO:0015149">
    <property type="term" value="F:hexose transmembrane transporter activity"/>
    <property type="evidence" value="ECO:0007669"/>
    <property type="project" value="TreeGrafter"/>
</dbReference>
<evidence type="ECO:0000256" key="6">
    <source>
        <dbReference type="SAM" id="SignalP"/>
    </source>
</evidence>
<protein>
    <submittedName>
        <fullName evidence="8">Sugar transporter domain-containing protein</fullName>
    </submittedName>
</protein>
<comment type="subcellular location">
    <subcellularLocation>
        <location evidence="1">Membrane</location>
        <topology evidence="1">Multi-pass membrane protein</topology>
    </subcellularLocation>
</comment>
<dbReference type="Pfam" id="PF00083">
    <property type="entry name" value="Sugar_tr"/>
    <property type="match status" value="1"/>
</dbReference>
<keyword evidence="2 5" id="KW-0812">Transmembrane</keyword>
<dbReference type="Proteomes" id="UP001201812">
    <property type="component" value="Unassembled WGS sequence"/>
</dbReference>
<dbReference type="PROSITE" id="PS00216">
    <property type="entry name" value="SUGAR_TRANSPORT_1"/>
    <property type="match status" value="1"/>
</dbReference>
<dbReference type="PANTHER" id="PTHR23503">
    <property type="entry name" value="SOLUTE CARRIER FAMILY 2"/>
    <property type="match status" value="1"/>
</dbReference>
<keyword evidence="4 5" id="KW-0472">Membrane</keyword>
<feature type="transmembrane region" description="Helical" evidence="5">
    <location>
        <begin position="64"/>
        <end position="88"/>
    </location>
</feature>
<feature type="transmembrane region" description="Helical" evidence="5">
    <location>
        <begin position="337"/>
        <end position="355"/>
    </location>
</feature>
<feature type="transmembrane region" description="Helical" evidence="5">
    <location>
        <begin position="273"/>
        <end position="291"/>
    </location>
</feature>
<proteinExistence type="predicted"/>
<dbReference type="InterPro" id="IPR020846">
    <property type="entry name" value="MFS_dom"/>
</dbReference>
<evidence type="ECO:0000313" key="9">
    <source>
        <dbReference type="Proteomes" id="UP001201812"/>
    </source>
</evidence>
<feature type="transmembrane region" description="Helical" evidence="5">
    <location>
        <begin position="124"/>
        <end position="145"/>
    </location>
</feature>
<dbReference type="InterPro" id="IPR036259">
    <property type="entry name" value="MFS_trans_sf"/>
</dbReference>
<reference evidence="8" key="1">
    <citation type="submission" date="2022-01" db="EMBL/GenBank/DDBJ databases">
        <title>Genome Sequence Resource for Two Populations of Ditylenchus destructor, the Migratory Endoparasitic Phytonematode.</title>
        <authorList>
            <person name="Zhang H."/>
            <person name="Lin R."/>
            <person name="Xie B."/>
        </authorList>
    </citation>
    <scope>NUCLEOTIDE SEQUENCE</scope>
    <source>
        <strain evidence="8">BazhouSP</strain>
    </source>
</reference>
<dbReference type="InterPro" id="IPR005828">
    <property type="entry name" value="MFS_sugar_transport-like"/>
</dbReference>
<dbReference type="PANTHER" id="PTHR23503:SF108">
    <property type="entry name" value="MAJOR FACILITATOR SUPERFAMILY (MFS) PROFILE DOMAIN-CONTAINING PROTEIN"/>
    <property type="match status" value="1"/>
</dbReference>
<feature type="transmembrane region" description="Helical" evidence="5">
    <location>
        <begin position="405"/>
        <end position="428"/>
    </location>
</feature>
<keyword evidence="9" id="KW-1185">Reference proteome</keyword>
<feature type="chain" id="PRO_5042032363" evidence="6">
    <location>
        <begin position="32"/>
        <end position="551"/>
    </location>
</feature>
<keyword evidence="8" id="KW-0813">Transport</keyword>
<feature type="transmembrane region" description="Helical" evidence="5">
    <location>
        <begin position="184"/>
        <end position="204"/>
    </location>
</feature>
<dbReference type="SUPFAM" id="SSF103473">
    <property type="entry name" value="MFS general substrate transporter"/>
    <property type="match status" value="1"/>
</dbReference>
<keyword evidence="3 5" id="KW-1133">Transmembrane helix</keyword>
<organism evidence="8 9">
    <name type="scientific">Ditylenchus destructor</name>
    <dbReference type="NCBI Taxonomy" id="166010"/>
    <lineage>
        <taxon>Eukaryota</taxon>
        <taxon>Metazoa</taxon>
        <taxon>Ecdysozoa</taxon>
        <taxon>Nematoda</taxon>
        <taxon>Chromadorea</taxon>
        <taxon>Rhabditida</taxon>
        <taxon>Tylenchina</taxon>
        <taxon>Tylenchomorpha</taxon>
        <taxon>Sphaerularioidea</taxon>
        <taxon>Anguinidae</taxon>
        <taxon>Anguininae</taxon>
        <taxon>Ditylenchus</taxon>
    </lineage>
</organism>
<evidence type="ECO:0000259" key="7">
    <source>
        <dbReference type="PROSITE" id="PS50850"/>
    </source>
</evidence>
<sequence>MLAPEGNTAKIIALCAITSILTNFLEGYCSAYPNTSQDAFEEFLNQSYANRNRDGGLSDWGFTWFWSLFLNIWFIGFLLGTLLTPLFADNYGRKVAILLANSINLGATITSVLSIMFHLPEMLIIGRILGAVGSGISMNAIILFIQETTPTALRGTCSFLSEGTFIAANVIGMGMGMDVVLGNYLIPLIGLAIIPGVMGILIMIPLKESPKYLLINRNDRKAALDALIYYQGKEVNHNEILEEILKESDNSKVDLPFFLAIKEVIEQPYLRKAMTIGVLSLQIIVGIWPIIYNSTELLEAHMSAKTAQFSSFLFISANFLASIVGMWAVERFGRRPMLIYCGIGNTISLCAYILFDRLADMAEESKLKYGCVAALIGYGITYGCAVGPIAAFITSELCPQRFRSLVQSLVYCINTVIIFGLSFVTLPLYRLFEVWSFIPLFIVPSTLSLIYLFFQLPETKGREIHEIVEQLMRDTESVADILPDILPKNYSSLSKFKESLRKMSSKLSNAKSPYDNMNVPKIIIKSASNHTLNENFDAPKTKSRSSVAKAT</sequence>
<keyword evidence="6" id="KW-0732">Signal</keyword>
<feature type="signal peptide" evidence="6">
    <location>
        <begin position="1"/>
        <end position="31"/>
    </location>
</feature>
<feature type="transmembrane region" description="Helical" evidence="5">
    <location>
        <begin position="367"/>
        <end position="393"/>
    </location>
</feature>
<dbReference type="GO" id="GO:0016020">
    <property type="term" value="C:membrane"/>
    <property type="evidence" value="ECO:0007669"/>
    <property type="project" value="UniProtKB-SubCell"/>
</dbReference>
<name>A0AAD4NFW3_9BILA</name>
<comment type="caution">
    <text evidence="8">The sequence shown here is derived from an EMBL/GenBank/DDBJ whole genome shotgun (WGS) entry which is preliminary data.</text>
</comment>
<evidence type="ECO:0000256" key="2">
    <source>
        <dbReference type="ARBA" id="ARBA00022692"/>
    </source>
</evidence>
<dbReference type="AlphaFoldDB" id="A0AAD4NFW3"/>
<accession>A0AAD4NFW3</accession>
<feature type="transmembrane region" description="Helical" evidence="5">
    <location>
        <begin position="152"/>
        <end position="172"/>
    </location>
</feature>
<evidence type="ECO:0000256" key="5">
    <source>
        <dbReference type="SAM" id="Phobius"/>
    </source>
</evidence>
<feature type="transmembrane region" description="Helical" evidence="5">
    <location>
        <begin position="311"/>
        <end position="330"/>
    </location>
</feature>
<dbReference type="EMBL" id="JAKKPZ010000003">
    <property type="protein sequence ID" value="KAI1723614.1"/>
    <property type="molecule type" value="Genomic_DNA"/>
</dbReference>
<dbReference type="Gene3D" id="1.20.1250.20">
    <property type="entry name" value="MFS general substrate transporter like domains"/>
    <property type="match status" value="1"/>
</dbReference>
<dbReference type="InterPro" id="IPR045263">
    <property type="entry name" value="GLUT"/>
</dbReference>
<dbReference type="InterPro" id="IPR005829">
    <property type="entry name" value="Sugar_transporter_CS"/>
</dbReference>
<gene>
    <name evidence="8" type="ORF">DdX_03778</name>
</gene>
<evidence type="ECO:0000313" key="8">
    <source>
        <dbReference type="EMBL" id="KAI1723614.1"/>
    </source>
</evidence>